<evidence type="ECO:0000256" key="1">
    <source>
        <dbReference type="SAM" id="MobiDB-lite"/>
    </source>
</evidence>
<feature type="region of interest" description="Disordered" evidence="1">
    <location>
        <begin position="253"/>
        <end position="272"/>
    </location>
</feature>
<reference evidence="2" key="1">
    <citation type="submission" date="2023-03" db="EMBL/GenBank/DDBJ databases">
        <title>Massive genome expansion in bonnet fungi (Mycena s.s.) driven by repeated elements and novel gene families across ecological guilds.</title>
        <authorList>
            <consortium name="Lawrence Berkeley National Laboratory"/>
            <person name="Harder C.B."/>
            <person name="Miyauchi S."/>
            <person name="Viragh M."/>
            <person name="Kuo A."/>
            <person name="Thoen E."/>
            <person name="Andreopoulos B."/>
            <person name="Lu D."/>
            <person name="Skrede I."/>
            <person name="Drula E."/>
            <person name="Henrissat B."/>
            <person name="Morin E."/>
            <person name="Kohler A."/>
            <person name="Barry K."/>
            <person name="LaButti K."/>
            <person name="Morin E."/>
            <person name="Salamov A."/>
            <person name="Lipzen A."/>
            <person name="Mereny Z."/>
            <person name="Hegedus B."/>
            <person name="Baldrian P."/>
            <person name="Stursova M."/>
            <person name="Weitz H."/>
            <person name="Taylor A."/>
            <person name="Grigoriev I.V."/>
            <person name="Nagy L.G."/>
            <person name="Martin F."/>
            <person name="Kauserud H."/>
        </authorList>
    </citation>
    <scope>NUCLEOTIDE SEQUENCE</scope>
    <source>
        <strain evidence="2">CBHHK200</strain>
    </source>
</reference>
<keyword evidence="3" id="KW-1185">Reference proteome</keyword>
<gene>
    <name evidence="2" type="ORF">C8F04DRAFT_1259469</name>
</gene>
<feature type="compositionally biased region" description="Basic residues" evidence="1">
    <location>
        <begin position="49"/>
        <end position="64"/>
    </location>
</feature>
<dbReference type="Proteomes" id="UP001218188">
    <property type="component" value="Unassembled WGS sequence"/>
</dbReference>
<accession>A0AAD6X0X3</accession>
<feature type="compositionally biased region" description="Basic residues" evidence="1">
    <location>
        <begin position="31"/>
        <end position="42"/>
    </location>
</feature>
<dbReference type="EMBL" id="JARJCM010000054">
    <property type="protein sequence ID" value="KAJ7034793.1"/>
    <property type="molecule type" value="Genomic_DNA"/>
</dbReference>
<sequence length="272" mass="29792">MRPGLAFNPAAQRAGADTPLPTHTVQESAHSRRAPPPHRHHDHALLRPPPRRAGSRAHDTHRHPQSPPMILLHPSCAPADAHLADLCPSRRAPHRGMTSPARTAQPPPATPPTARVRAHDATAPILARLLRALSRHTTYTAPMPTRAHPPHRIMATRSRSRARHAPPQDAHRGDPRPTLGRVPTTTTTHAALRSLRMPHTASISRGSRAHCRRTPASLPVSAHDHNHHPAIAPRPLRHTPRFPPDFSSICAHSGHTAPAAPHPHPRHTRRKC</sequence>
<evidence type="ECO:0000313" key="3">
    <source>
        <dbReference type="Proteomes" id="UP001218188"/>
    </source>
</evidence>
<dbReference type="AlphaFoldDB" id="A0AAD6X0X3"/>
<name>A0AAD6X0X3_9AGAR</name>
<comment type="caution">
    <text evidence="2">The sequence shown here is derived from an EMBL/GenBank/DDBJ whole genome shotgun (WGS) entry which is preliminary data.</text>
</comment>
<evidence type="ECO:0000313" key="2">
    <source>
        <dbReference type="EMBL" id="KAJ7034793.1"/>
    </source>
</evidence>
<protein>
    <submittedName>
        <fullName evidence="2">Uncharacterized protein</fullName>
    </submittedName>
</protein>
<feature type="compositionally biased region" description="Basic residues" evidence="1">
    <location>
        <begin position="263"/>
        <end position="272"/>
    </location>
</feature>
<organism evidence="2 3">
    <name type="scientific">Mycena alexandri</name>
    <dbReference type="NCBI Taxonomy" id="1745969"/>
    <lineage>
        <taxon>Eukaryota</taxon>
        <taxon>Fungi</taxon>
        <taxon>Dikarya</taxon>
        <taxon>Basidiomycota</taxon>
        <taxon>Agaricomycotina</taxon>
        <taxon>Agaricomycetes</taxon>
        <taxon>Agaricomycetidae</taxon>
        <taxon>Agaricales</taxon>
        <taxon>Marasmiineae</taxon>
        <taxon>Mycenaceae</taxon>
        <taxon>Mycena</taxon>
    </lineage>
</organism>
<feature type="region of interest" description="Disordered" evidence="1">
    <location>
        <begin position="156"/>
        <end position="183"/>
    </location>
</feature>
<proteinExistence type="predicted"/>
<feature type="region of interest" description="Disordered" evidence="1">
    <location>
        <begin position="89"/>
        <end position="117"/>
    </location>
</feature>
<feature type="region of interest" description="Disordered" evidence="1">
    <location>
        <begin position="1"/>
        <end position="74"/>
    </location>
</feature>